<keyword evidence="3" id="KW-1185">Reference proteome</keyword>
<dbReference type="AlphaFoldDB" id="A0AAP0B5D0"/>
<accession>A0AAP0B5D0</accession>
<sequence>MCAQAHSSHHNRRPHGPTVRALRAHSWCTGIPRSTPPSTRYLSILVFSARGPKTLIRRSNKTYNQASKSDGPNAGTDQPPPVAQVAVPPRIRKYPWQFIGAGRFHLSCSAICLFIELQPNGSTAHKVATHGHKSCIQPSSFPGLHPLSASRSSRAHHGAAGGAAVGLPGAHRQVRWPPANLPGVVRRRAGRATAGGALPCYFSALKYWAANLPQKSLLRTAPISPAHIEPFSACTSRFLRSRPSLATPPSSLRPPDGDAITELLFCDAITELLLLREEHRPTLLVGFSPPHLLLYAWTKDTPRRQNKRIEDLLDQEGSRPVEISADRSQVRGSRQKKFPAGRLWWWILGQTGRRLGREVSTDHAR</sequence>
<organism evidence="2 3">
    <name type="scientific">Platanthera zijinensis</name>
    <dbReference type="NCBI Taxonomy" id="2320716"/>
    <lineage>
        <taxon>Eukaryota</taxon>
        <taxon>Viridiplantae</taxon>
        <taxon>Streptophyta</taxon>
        <taxon>Embryophyta</taxon>
        <taxon>Tracheophyta</taxon>
        <taxon>Spermatophyta</taxon>
        <taxon>Magnoliopsida</taxon>
        <taxon>Liliopsida</taxon>
        <taxon>Asparagales</taxon>
        <taxon>Orchidaceae</taxon>
        <taxon>Orchidoideae</taxon>
        <taxon>Orchideae</taxon>
        <taxon>Orchidinae</taxon>
        <taxon>Platanthera</taxon>
    </lineage>
</organism>
<evidence type="ECO:0000313" key="3">
    <source>
        <dbReference type="Proteomes" id="UP001418222"/>
    </source>
</evidence>
<dbReference type="EMBL" id="JBBWWQ010000015">
    <property type="protein sequence ID" value="KAK8928683.1"/>
    <property type="molecule type" value="Genomic_DNA"/>
</dbReference>
<reference evidence="2 3" key="1">
    <citation type="journal article" date="2022" name="Nat. Plants">
        <title>Genomes of leafy and leafless Platanthera orchids illuminate the evolution of mycoheterotrophy.</title>
        <authorList>
            <person name="Li M.H."/>
            <person name="Liu K.W."/>
            <person name="Li Z."/>
            <person name="Lu H.C."/>
            <person name="Ye Q.L."/>
            <person name="Zhang D."/>
            <person name="Wang J.Y."/>
            <person name="Li Y.F."/>
            <person name="Zhong Z.M."/>
            <person name="Liu X."/>
            <person name="Yu X."/>
            <person name="Liu D.K."/>
            <person name="Tu X.D."/>
            <person name="Liu B."/>
            <person name="Hao Y."/>
            <person name="Liao X.Y."/>
            <person name="Jiang Y.T."/>
            <person name="Sun W.H."/>
            <person name="Chen J."/>
            <person name="Chen Y.Q."/>
            <person name="Ai Y."/>
            <person name="Zhai J.W."/>
            <person name="Wu S.S."/>
            <person name="Zhou Z."/>
            <person name="Hsiao Y.Y."/>
            <person name="Wu W.L."/>
            <person name="Chen Y.Y."/>
            <person name="Lin Y.F."/>
            <person name="Hsu J.L."/>
            <person name="Li C.Y."/>
            <person name="Wang Z.W."/>
            <person name="Zhao X."/>
            <person name="Zhong W.Y."/>
            <person name="Ma X.K."/>
            <person name="Ma L."/>
            <person name="Huang J."/>
            <person name="Chen G.Z."/>
            <person name="Huang M.Z."/>
            <person name="Huang L."/>
            <person name="Peng D.H."/>
            <person name="Luo Y.B."/>
            <person name="Zou S.Q."/>
            <person name="Chen S.P."/>
            <person name="Lan S."/>
            <person name="Tsai W.C."/>
            <person name="Van de Peer Y."/>
            <person name="Liu Z.J."/>
        </authorList>
    </citation>
    <scope>NUCLEOTIDE SEQUENCE [LARGE SCALE GENOMIC DNA]</scope>
    <source>
        <strain evidence="2">Lor287</strain>
    </source>
</reference>
<dbReference type="Proteomes" id="UP001418222">
    <property type="component" value="Unassembled WGS sequence"/>
</dbReference>
<evidence type="ECO:0000313" key="2">
    <source>
        <dbReference type="EMBL" id="KAK8928683.1"/>
    </source>
</evidence>
<proteinExistence type="predicted"/>
<feature type="region of interest" description="Disordered" evidence="1">
    <location>
        <begin position="62"/>
        <end position="81"/>
    </location>
</feature>
<name>A0AAP0B5D0_9ASPA</name>
<protein>
    <submittedName>
        <fullName evidence="2">Uncharacterized protein</fullName>
    </submittedName>
</protein>
<comment type="caution">
    <text evidence="2">The sequence shown here is derived from an EMBL/GenBank/DDBJ whole genome shotgun (WGS) entry which is preliminary data.</text>
</comment>
<gene>
    <name evidence="2" type="ORF">KSP39_PZI017098</name>
</gene>
<evidence type="ECO:0000256" key="1">
    <source>
        <dbReference type="SAM" id="MobiDB-lite"/>
    </source>
</evidence>